<dbReference type="PIRSF" id="PIRSF015601">
    <property type="entry name" value="MTase_slr0722"/>
    <property type="match status" value="1"/>
</dbReference>
<dbReference type="Gene3D" id="3.40.1280.10">
    <property type="match status" value="1"/>
</dbReference>
<dbReference type="InterPro" id="IPR029026">
    <property type="entry name" value="tRNA_m1G_MTases_N"/>
</dbReference>
<evidence type="ECO:0000259" key="13">
    <source>
        <dbReference type="Pfam" id="PF04452"/>
    </source>
</evidence>
<dbReference type="GO" id="GO:0070475">
    <property type="term" value="P:rRNA base methylation"/>
    <property type="evidence" value="ECO:0007669"/>
    <property type="project" value="TreeGrafter"/>
</dbReference>
<dbReference type="InterPro" id="IPR029028">
    <property type="entry name" value="Alpha/beta_knot_MTases"/>
</dbReference>
<dbReference type="EMBL" id="WBJX01000001">
    <property type="protein sequence ID" value="KAB1639802.1"/>
    <property type="molecule type" value="Genomic_DNA"/>
</dbReference>
<feature type="domain" description="Ribosomal RNA small subunit methyltransferase E methyltransferase" evidence="13">
    <location>
        <begin position="78"/>
        <end position="239"/>
    </location>
</feature>
<dbReference type="SUPFAM" id="SSF75217">
    <property type="entry name" value="alpha/beta knot"/>
    <property type="match status" value="1"/>
</dbReference>
<evidence type="ECO:0000256" key="2">
    <source>
        <dbReference type="ARBA" id="ARBA00005528"/>
    </source>
</evidence>
<dbReference type="RefSeq" id="WP_151422948.1">
    <property type="nucleotide sequence ID" value="NZ_WBJX01000001.1"/>
</dbReference>
<evidence type="ECO:0000256" key="10">
    <source>
        <dbReference type="ARBA" id="ARBA00025699"/>
    </source>
</evidence>
<dbReference type="Proteomes" id="UP000490386">
    <property type="component" value="Unassembled WGS sequence"/>
</dbReference>
<dbReference type="GO" id="GO:0070042">
    <property type="term" value="F:rRNA (uridine-N3-)-methyltransferase activity"/>
    <property type="evidence" value="ECO:0007669"/>
    <property type="project" value="TreeGrafter"/>
</dbReference>
<comment type="caution">
    <text evidence="15">The sequence shown here is derived from an EMBL/GenBank/DDBJ whole genome shotgun (WGS) entry which is preliminary data.</text>
</comment>
<feature type="domain" description="Ribosomal RNA small subunit methyltransferase E PUA-like" evidence="14">
    <location>
        <begin position="23"/>
        <end position="67"/>
    </location>
</feature>
<evidence type="ECO:0000256" key="11">
    <source>
        <dbReference type="ARBA" id="ARBA00047944"/>
    </source>
</evidence>
<comment type="subcellular location">
    <subcellularLocation>
        <location evidence="1 12">Cytoplasm</location>
    </subcellularLocation>
</comment>
<evidence type="ECO:0000256" key="12">
    <source>
        <dbReference type="PIRNR" id="PIRNR015601"/>
    </source>
</evidence>
<dbReference type="Pfam" id="PF20260">
    <property type="entry name" value="PUA_4"/>
    <property type="match status" value="1"/>
</dbReference>
<dbReference type="PANTHER" id="PTHR30027">
    <property type="entry name" value="RIBOSOMAL RNA SMALL SUBUNIT METHYLTRANSFERASE E"/>
    <property type="match status" value="1"/>
</dbReference>
<proteinExistence type="inferred from homology"/>
<evidence type="ECO:0000256" key="7">
    <source>
        <dbReference type="ARBA" id="ARBA00022603"/>
    </source>
</evidence>
<keyword evidence="6 12" id="KW-0698">rRNA processing</keyword>
<dbReference type="EC" id="2.1.1.193" evidence="3 12"/>
<name>A0A7J5B6N1_9MICO</name>
<dbReference type="Pfam" id="PF04452">
    <property type="entry name" value="Methyltrans_RNA"/>
    <property type="match status" value="1"/>
</dbReference>
<gene>
    <name evidence="15" type="ORF">F8O03_05680</name>
</gene>
<keyword evidence="16" id="KW-1185">Reference proteome</keyword>
<evidence type="ECO:0000256" key="3">
    <source>
        <dbReference type="ARBA" id="ARBA00012328"/>
    </source>
</evidence>
<reference evidence="15 16" key="1">
    <citation type="submission" date="2019-09" db="EMBL/GenBank/DDBJ databases">
        <title>Phylogeny of genus Pseudoclavibacter and closely related genus.</title>
        <authorList>
            <person name="Li Y."/>
        </authorList>
    </citation>
    <scope>NUCLEOTIDE SEQUENCE [LARGE SCALE GENOMIC DNA]</scope>
    <source>
        <strain evidence="15 16">THG-MD12</strain>
    </source>
</reference>
<dbReference type="NCBIfam" id="NF008693">
    <property type="entry name" value="PRK11713.2-3"/>
    <property type="match status" value="1"/>
</dbReference>
<evidence type="ECO:0000256" key="4">
    <source>
        <dbReference type="ARBA" id="ARBA00013673"/>
    </source>
</evidence>
<comment type="function">
    <text evidence="10 12">Specifically methylates the N3 position of the uracil ring of uridine 1498 (m3U1498) in 16S rRNA. Acts on the fully assembled 30S ribosomal subunit.</text>
</comment>
<evidence type="ECO:0000313" key="15">
    <source>
        <dbReference type="EMBL" id="KAB1639802.1"/>
    </source>
</evidence>
<evidence type="ECO:0000256" key="6">
    <source>
        <dbReference type="ARBA" id="ARBA00022552"/>
    </source>
</evidence>
<evidence type="ECO:0000256" key="1">
    <source>
        <dbReference type="ARBA" id="ARBA00004496"/>
    </source>
</evidence>
<evidence type="ECO:0000256" key="8">
    <source>
        <dbReference type="ARBA" id="ARBA00022679"/>
    </source>
</evidence>
<dbReference type="InterPro" id="IPR046887">
    <property type="entry name" value="RsmE_PUA-like"/>
</dbReference>
<accession>A0A7J5B6N1</accession>
<dbReference type="GO" id="GO:0005737">
    <property type="term" value="C:cytoplasm"/>
    <property type="evidence" value="ECO:0007669"/>
    <property type="project" value="UniProtKB-SubCell"/>
</dbReference>
<keyword evidence="9 12" id="KW-0949">S-adenosyl-L-methionine</keyword>
<dbReference type="AlphaFoldDB" id="A0A7J5B6N1"/>
<evidence type="ECO:0000259" key="14">
    <source>
        <dbReference type="Pfam" id="PF20260"/>
    </source>
</evidence>
<dbReference type="InterPro" id="IPR015947">
    <property type="entry name" value="PUA-like_sf"/>
</dbReference>
<dbReference type="NCBIfam" id="TIGR00046">
    <property type="entry name" value="RsmE family RNA methyltransferase"/>
    <property type="match status" value="1"/>
</dbReference>
<keyword evidence="5 12" id="KW-0963">Cytoplasm</keyword>
<dbReference type="CDD" id="cd18084">
    <property type="entry name" value="RsmE-like"/>
    <property type="match status" value="1"/>
</dbReference>
<dbReference type="SUPFAM" id="SSF88697">
    <property type="entry name" value="PUA domain-like"/>
    <property type="match status" value="1"/>
</dbReference>
<dbReference type="PANTHER" id="PTHR30027:SF3">
    <property type="entry name" value="16S RRNA (URACIL(1498)-N(3))-METHYLTRANSFERASE"/>
    <property type="match status" value="1"/>
</dbReference>
<evidence type="ECO:0000313" key="16">
    <source>
        <dbReference type="Proteomes" id="UP000490386"/>
    </source>
</evidence>
<protein>
    <recommendedName>
        <fullName evidence="4 12">Ribosomal RNA small subunit methyltransferase E</fullName>
        <ecNumber evidence="3 12">2.1.1.193</ecNumber>
    </recommendedName>
</protein>
<comment type="catalytic activity">
    <reaction evidence="11 12">
        <text>uridine(1498) in 16S rRNA + S-adenosyl-L-methionine = N(3)-methyluridine(1498) in 16S rRNA + S-adenosyl-L-homocysteine + H(+)</text>
        <dbReference type="Rhea" id="RHEA:42920"/>
        <dbReference type="Rhea" id="RHEA-COMP:10283"/>
        <dbReference type="Rhea" id="RHEA-COMP:10284"/>
        <dbReference type="ChEBI" id="CHEBI:15378"/>
        <dbReference type="ChEBI" id="CHEBI:57856"/>
        <dbReference type="ChEBI" id="CHEBI:59789"/>
        <dbReference type="ChEBI" id="CHEBI:65315"/>
        <dbReference type="ChEBI" id="CHEBI:74502"/>
        <dbReference type="EC" id="2.1.1.193"/>
    </reaction>
</comment>
<evidence type="ECO:0000256" key="9">
    <source>
        <dbReference type="ARBA" id="ARBA00022691"/>
    </source>
</evidence>
<sequence length="256" mass="26725">MAWLYLAEDLDEALRPGDVTQVRGAEAKHMGVARMRVGERVQLGNGRGFVVDGELAALERDLAVVNIVGVRRVPEPKPLVTVVQALAKGGRDELAVQVATELGAAAFVPWQAKRSVSRWDQKAEKGRERWAAVAREASKQSLSAWVPEVAPLHTTASVAGLAAHGPLLVLDPLGDVSLRDALGEDPASGGVGLTLVVGPEGGIDDSEFAVFEAAGARRVHLGAAVLRTSSAAPAAIAAILALSGSWDSRLRSGTES</sequence>
<dbReference type="InterPro" id="IPR006700">
    <property type="entry name" value="RsmE"/>
</dbReference>
<dbReference type="OrthoDB" id="9808126at2"/>
<organism evidence="15 16">
    <name type="scientific">Pseudoclavibacter terrae</name>
    <dbReference type="NCBI Taxonomy" id="1530195"/>
    <lineage>
        <taxon>Bacteria</taxon>
        <taxon>Bacillati</taxon>
        <taxon>Actinomycetota</taxon>
        <taxon>Actinomycetes</taxon>
        <taxon>Micrococcales</taxon>
        <taxon>Microbacteriaceae</taxon>
        <taxon>Pseudoclavibacter</taxon>
    </lineage>
</organism>
<dbReference type="InterPro" id="IPR046886">
    <property type="entry name" value="RsmE_MTase_dom"/>
</dbReference>
<comment type="similarity">
    <text evidence="2 12">Belongs to the RNA methyltransferase RsmE family.</text>
</comment>
<evidence type="ECO:0000256" key="5">
    <source>
        <dbReference type="ARBA" id="ARBA00022490"/>
    </source>
</evidence>
<keyword evidence="7 12" id="KW-0489">Methyltransferase</keyword>
<keyword evidence="8 12" id="KW-0808">Transferase</keyword>